<comment type="caution">
    <text evidence="8">The sequence shown here is derived from an EMBL/GenBank/DDBJ whole genome shotgun (WGS) entry which is preliminary data.</text>
</comment>
<accession>A0A8J3HWY1</accession>
<evidence type="ECO:0000256" key="5">
    <source>
        <dbReference type="ARBA" id="ARBA00023136"/>
    </source>
</evidence>
<evidence type="ECO:0000256" key="6">
    <source>
        <dbReference type="SAM" id="Phobius"/>
    </source>
</evidence>
<dbReference type="Pfam" id="PF06271">
    <property type="entry name" value="RDD"/>
    <property type="match status" value="1"/>
</dbReference>
<keyword evidence="4 6" id="KW-1133">Transmembrane helix</keyword>
<dbReference type="PANTHER" id="PTHR36115">
    <property type="entry name" value="PROLINE-RICH ANTIGEN HOMOLOG-RELATED"/>
    <property type="match status" value="1"/>
</dbReference>
<proteinExistence type="predicted"/>
<dbReference type="PANTHER" id="PTHR36115:SF4">
    <property type="entry name" value="MEMBRANE PROTEIN"/>
    <property type="match status" value="1"/>
</dbReference>
<evidence type="ECO:0000259" key="7">
    <source>
        <dbReference type="Pfam" id="PF06271"/>
    </source>
</evidence>
<evidence type="ECO:0000256" key="4">
    <source>
        <dbReference type="ARBA" id="ARBA00022989"/>
    </source>
</evidence>
<feature type="transmembrane region" description="Helical" evidence="6">
    <location>
        <begin position="146"/>
        <end position="165"/>
    </location>
</feature>
<evidence type="ECO:0000256" key="3">
    <source>
        <dbReference type="ARBA" id="ARBA00022692"/>
    </source>
</evidence>
<dbReference type="EMBL" id="BNGU01000003">
    <property type="protein sequence ID" value="GHM59116.1"/>
    <property type="molecule type" value="Genomic_DNA"/>
</dbReference>
<dbReference type="GO" id="GO:0005886">
    <property type="term" value="C:plasma membrane"/>
    <property type="evidence" value="ECO:0007669"/>
    <property type="project" value="UniProtKB-SubCell"/>
</dbReference>
<gene>
    <name evidence="8" type="ORF">sL5_01090</name>
</gene>
<evidence type="ECO:0000256" key="2">
    <source>
        <dbReference type="ARBA" id="ARBA00022475"/>
    </source>
</evidence>
<feature type="transmembrane region" description="Helical" evidence="6">
    <location>
        <begin position="92"/>
        <end position="113"/>
    </location>
</feature>
<evidence type="ECO:0000313" key="9">
    <source>
        <dbReference type="Proteomes" id="UP000637906"/>
    </source>
</evidence>
<feature type="transmembrane region" description="Helical" evidence="6">
    <location>
        <begin position="35"/>
        <end position="57"/>
    </location>
</feature>
<evidence type="ECO:0000256" key="1">
    <source>
        <dbReference type="ARBA" id="ARBA00004651"/>
    </source>
</evidence>
<keyword evidence="2" id="KW-1003">Cell membrane</keyword>
<dbReference type="Proteomes" id="UP000637906">
    <property type="component" value="Unassembled WGS sequence"/>
</dbReference>
<name>A0A8J3HWY1_9RICK</name>
<keyword evidence="5 6" id="KW-0472">Membrane</keyword>
<reference evidence="8 9" key="1">
    <citation type="journal article" date="2021" name="Microb. Ecol.">
        <title>Candidatus Mesenet longicola: Novel Endosymbionts of Brontispa longissima that Induce Cytoplasmic Incompatibility.</title>
        <authorList>
            <person name="Takano S."/>
            <person name="Gotoh Y."/>
            <person name="Hayashi T."/>
        </authorList>
    </citation>
    <scope>NUCLEOTIDE SEQUENCE [LARGE SCALE GENOMIC DNA]</scope>
    <source>
        <strain evidence="8">L5</strain>
    </source>
</reference>
<comment type="subcellular location">
    <subcellularLocation>
        <location evidence="1">Cell membrane</location>
        <topology evidence="1">Multi-pass membrane protein</topology>
    </subcellularLocation>
</comment>
<dbReference type="AlphaFoldDB" id="A0A8J3HWY1"/>
<protein>
    <recommendedName>
        <fullName evidence="7">RDD domain-containing protein</fullName>
    </recommendedName>
</protein>
<evidence type="ECO:0000313" key="8">
    <source>
        <dbReference type="EMBL" id="GHM59116.1"/>
    </source>
</evidence>
<keyword evidence="9" id="KW-1185">Reference proteome</keyword>
<keyword evidence="3 6" id="KW-0812">Transmembrane</keyword>
<dbReference type="InterPro" id="IPR010432">
    <property type="entry name" value="RDD"/>
</dbReference>
<sequence>MFKFFFNQFLLFAPKEKKDDRGICYVVGLRRYTTVFLDLLILLLLLYATSYGFNYLFAGRNDKEVLKVMKKYSMQVSLTQEEVIIKDKQIKLVLVNQLVQLSVLFLYIILMWIKFAATPAKLLFGFRIVDEVTLQKITFGQAVKRLFASALSATPLFLGFIWANFDKHGRAWHDKIACTVVVTSKSLRDYYRSKSSA</sequence>
<dbReference type="InterPro" id="IPR051791">
    <property type="entry name" value="Pra-immunoreactive"/>
</dbReference>
<organism evidence="8 9">
    <name type="scientific">Candidatus Mesenet longicola</name>
    <dbReference type="NCBI Taxonomy" id="1892558"/>
    <lineage>
        <taxon>Bacteria</taxon>
        <taxon>Pseudomonadati</taxon>
        <taxon>Pseudomonadota</taxon>
        <taxon>Alphaproteobacteria</taxon>
        <taxon>Rickettsiales</taxon>
        <taxon>Anaplasmataceae</taxon>
        <taxon>Candidatus Mesenet</taxon>
    </lineage>
</organism>
<feature type="domain" description="RDD" evidence="7">
    <location>
        <begin position="30"/>
        <end position="177"/>
    </location>
</feature>